<organism evidence="1 2">
    <name type="scientific">Pseudomonas prosekii</name>
    <dbReference type="NCBI Taxonomy" id="1148509"/>
    <lineage>
        <taxon>Bacteria</taxon>
        <taxon>Pseudomonadati</taxon>
        <taxon>Pseudomonadota</taxon>
        <taxon>Gammaproteobacteria</taxon>
        <taxon>Pseudomonadales</taxon>
        <taxon>Pseudomonadaceae</taxon>
        <taxon>Pseudomonas</taxon>
    </lineage>
</organism>
<protein>
    <recommendedName>
        <fullName evidence="3">DUF5064 domain-containing protein</fullName>
    </recommendedName>
</protein>
<dbReference type="Proteomes" id="UP000198481">
    <property type="component" value="Chromosome I"/>
</dbReference>
<evidence type="ECO:0008006" key="3">
    <source>
        <dbReference type="Google" id="ProtNLM"/>
    </source>
</evidence>
<evidence type="ECO:0000313" key="1">
    <source>
        <dbReference type="EMBL" id="SDT38663.1"/>
    </source>
</evidence>
<dbReference type="RefSeq" id="WP_092278837.1">
    <property type="nucleotide sequence ID" value="NZ_LT629762.1"/>
</dbReference>
<reference evidence="2" key="1">
    <citation type="submission" date="2016-10" db="EMBL/GenBank/DDBJ databases">
        <authorList>
            <person name="Varghese N."/>
            <person name="Submissions S."/>
        </authorList>
    </citation>
    <scope>NUCLEOTIDE SEQUENCE [LARGE SCALE GENOMIC DNA]</scope>
    <source>
        <strain evidence="2">LMG 26867</strain>
    </source>
</reference>
<dbReference type="STRING" id="1148509.SAMN05216222_4158"/>
<evidence type="ECO:0000313" key="2">
    <source>
        <dbReference type="Proteomes" id="UP000198481"/>
    </source>
</evidence>
<proteinExistence type="predicted"/>
<dbReference type="EMBL" id="LT629762">
    <property type="protein sequence ID" value="SDT38663.1"/>
    <property type="molecule type" value="Genomic_DNA"/>
</dbReference>
<sequence>MATFEPGHLHFERHALNGDDVSYNLCLDYEVSEDPQEGKGMQFTLHGSAQGKDFNESFFLPKDQAYNFASNVTKIVEKYGIPKTHSSIGSVHKHYDAMFEDVRVQLDMKSGDPVKPEHLE</sequence>
<dbReference type="Gene3D" id="3.30.160.370">
    <property type="entry name" value="Domain of unknown function DUF5064"/>
    <property type="match status" value="1"/>
</dbReference>
<gene>
    <name evidence="1" type="ORF">SAMN05216222_4158</name>
</gene>
<dbReference type="InterPro" id="IPR032024">
    <property type="entry name" value="DUF5064"/>
</dbReference>
<dbReference type="Pfam" id="PF16703">
    <property type="entry name" value="DUF5064"/>
    <property type="match status" value="1"/>
</dbReference>
<name>A0A1H1ZYA8_9PSED</name>
<accession>A0A1H1ZYA8</accession>
<dbReference type="AlphaFoldDB" id="A0A1H1ZYA8"/>